<keyword evidence="3" id="KW-0964">Secreted</keyword>
<proteinExistence type="inferred from homology"/>
<protein>
    <recommendedName>
        <fullName evidence="5">TGF-beta family profile domain-containing protein</fullName>
    </recommendedName>
</protein>
<comment type="caution">
    <text evidence="6">The sequence shown here is derived from an EMBL/GenBank/DDBJ whole genome shotgun (WGS) entry which is preliminary data.</text>
</comment>
<dbReference type="GO" id="GO:0005125">
    <property type="term" value="F:cytokine activity"/>
    <property type="evidence" value="ECO:0007669"/>
    <property type="project" value="TreeGrafter"/>
</dbReference>
<dbReference type="Gene3D" id="2.10.90.10">
    <property type="entry name" value="Cystine-knot cytokines"/>
    <property type="match status" value="1"/>
</dbReference>
<accession>A0A4Y2FQB6</accession>
<dbReference type="GO" id="GO:0005615">
    <property type="term" value="C:extracellular space"/>
    <property type="evidence" value="ECO:0007669"/>
    <property type="project" value="TreeGrafter"/>
</dbReference>
<dbReference type="Proteomes" id="UP000499080">
    <property type="component" value="Unassembled WGS sequence"/>
</dbReference>
<gene>
    <name evidence="6" type="ORF">AVEN_264603_1</name>
</gene>
<dbReference type="SUPFAM" id="SSF57501">
    <property type="entry name" value="Cystine-knot cytokines"/>
    <property type="match status" value="1"/>
</dbReference>
<dbReference type="InterPro" id="IPR015615">
    <property type="entry name" value="TGF-beta-rel"/>
</dbReference>
<dbReference type="AlphaFoldDB" id="A0A4Y2FQB6"/>
<name>A0A4Y2FQB6_ARAVE</name>
<evidence type="ECO:0000256" key="3">
    <source>
        <dbReference type="ARBA" id="ARBA00022525"/>
    </source>
</evidence>
<dbReference type="OrthoDB" id="6423587at2759"/>
<dbReference type="InterPro" id="IPR029034">
    <property type="entry name" value="Cystine-knot_cytokine"/>
</dbReference>
<dbReference type="PROSITE" id="PS51362">
    <property type="entry name" value="TGF_BETA_2"/>
    <property type="match status" value="1"/>
</dbReference>
<dbReference type="SMART" id="SM00204">
    <property type="entry name" value="TGFB"/>
    <property type="match status" value="1"/>
</dbReference>
<dbReference type="InterPro" id="IPR001839">
    <property type="entry name" value="TGF-b_C"/>
</dbReference>
<feature type="domain" description="TGF-beta family profile" evidence="5">
    <location>
        <begin position="141"/>
        <end position="257"/>
    </location>
</feature>
<keyword evidence="4" id="KW-0339">Growth factor</keyword>
<comment type="subcellular location">
    <subcellularLocation>
        <location evidence="1">Secreted</location>
    </subcellularLocation>
</comment>
<evidence type="ECO:0000256" key="1">
    <source>
        <dbReference type="ARBA" id="ARBA00004613"/>
    </source>
</evidence>
<evidence type="ECO:0000256" key="4">
    <source>
        <dbReference type="RuleBase" id="RU000354"/>
    </source>
</evidence>
<dbReference type="Pfam" id="PF00019">
    <property type="entry name" value="TGF_beta"/>
    <property type="match status" value="1"/>
</dbReference>
<dbReference type="GO" id="GO:0008083">
    <property type="term" value="F:growth factor activity"/>
    <property type="evidence" value="ECO:0007669"/>
    <property type="project" value="UniProtKB-KW"/>
</dbReference>
<dbReference type="CDD" id="cd13756">
    <property type="entry name" value="TGF_beta_BMPs_GDFs"/>
    <property type="match status" value="1"/>
</dbReference>
<sequence length="265" mass="30800">MEVETLLLKWHVAPTNDVFSCIESNIRDCSRFEFYFNFDINSIEKVFLWLHKKRASKPVSFTVHFVNSTDIHYYNESASDFEMQMQWIKFHLEKSALENVNGTLQCTVEVTGLYDFEEEDLPILVVAKPHPQENHQKHDNRVKRGEDSKCRAVDRYISFEKINWHKWVIEPAQLNIRACSGVCPYVQGSSGFSYGNLIYNYEKEENNKKDNACSKFWVPRCYPSRMDKVKIIYVENNATTPTITELQDMVVGSCACMSHSCFASA</sequence>
<evidence type="ECO:0000259" key="5">
    <source>
        <dbReference type="PROSITE" id="PS51362"/>
    </source>
</evidence>
<dbReference type="PANTHER" id="PTHR11848">
    <property type="entry name" value="TGF-BETA FAMILY"/>
    <property type="match status" value="1"/>
</dbReference>
<organism evidence="6 7">
    <name type="scientific">Araneus ventricosus</name>
    <name type="common">Orbweaver spider</name>
    <name type="synonym">Epeira ventricosa</name>
    <dbReference type="NCBI Taxonomy" id="182803"/>
    <lineage>
        <taxon>Eukaryota</taxon>
        <taxon>Metazoa</taxon>
        <taxon>Ecdysozoa</taxon>
        <taxon>Arthropoda</taxon>
        <taxon>Chelicerata</taxon>
        <taxon>Arachnida</taxon>
        <taxon>Araneae</taxon>
        <taxon>Araneomorphae</taxon>
        <taxon>Entelegynae</taxon>
        <taxon>Araneoidea</taxon>
        <taxon>Araneidae</taxon>
        <taxon>Araneus</taxon>
    </lineage>
</organism>
<comment type="similarity">
    <text evidence="2 4">Belongs to the TGF-beta family.</text>
</comment>
<evidence type="ECO:0000313" key="7">
    <source>
        <dbReference type="Proteomes" id="UP000499080"/>
    </source>
</evidence>
<keyword evidence="7" id="KW-1185">Reference proteome</keyword>
<reference evidence="6 7" key="1">
    <citation type="journal article" date="2019" name="Sci. Rep.">
        <title>Orb-weaving spider Araneus ventricosus genome elucidates the spidroin gene catalogue.</title>
        <authorList>
            <person name="Kono N."/>
            <person name="Nakamura H."/>
            <person name="Ohtoshi R."/>
            <person name="Moran D.A.P."/>
            <person name="Shinohara A."/>
            <person name="Yoshida Y."/>
            <person name="Fujiwara M."/>
            <person name="Mori M."/>
            <person name="Tomita M."/>
            <person name="Arakawa K."/>
        </authorList>
    </citation>
    <scope>NUCLEOTIDE SEQUENCE [LARGE SCALE GENOMIC DNA]</scope>
</reference>
<evidence type="ECO:0000256" key="2">
    <source>
        <dbReference type="ARBA" id="ARBA00006656"/>
    </source>
</evidence>
<dbReference type="EMBL" id="BGPR01001028">
    <property type="protein sequence ID" value="GBM43383.1"/>
    <property type="molecule type" value="Genomic_DNA"/>
</dbReference>
<evidence type="ECO:0000313" key="6">
    <source>
        <dbReference type="EMBL" id="GBM43383.1"/>
    </source>
</evidence>